<proteinExistence type="inferred from homology"/>
<dbReference type="PANTHER" id="PTHR43804">
    <property type="entry name" value="LD18447P"/>
    <property type="match status" value="1"/>
</dbReference>
<dbReference type="InterPro" id="IPR005139">
    <property type="entry name" value="PCRF"/>
</dbReference>
<sequence>MRLSRVFSRCINSLRQFQVAKSYPNPVYERSFLSPAIPNSFLSFRRYHSTEMQPQVSTDLLKIMEQRLVAIEHRSAFLENFINQPEASPTEYSKANKELRKLRDSMDLISELRTKQKEIDGLRSLMAECLDDKDMLEMANEDLGKALEEEKRLQNLLLKSLLPRDDADERDCILEVRAGTGGEEASLFAMDVFKMYERYSQKKGWRFEVVDIAESDLKGYKEASAAISGSGVYGKLKFESGIHRVQRVPVTEKSGRIHTSAVSVAILPQADEVDVRLRNEDLRIDTYRSGGSGGQHANTTNSAVRVTHLPTGITVTIQDERSQHMNKAKALKVLCAKLYEMERSRIHTSRSKLRSEQIGSGDRSERIRTYNFPQGRVTDHRVGITYHAIDDVMQGENLDVFVDALLLQQEMDAIATFSSAQ</sequence>
<dbReference type="HAMAP" id="MF_00093">
    <property type="entry name" value="Rel_fac_1"/>
    <property type="match status" value="1"/>
</dbReference>
<keyword evidence="7" id="KW-1185">Reference proteome</keyword>
<evidence type="ECO:0000256" key="4">
    <source>
        <dbReference type="SAM" id="Coils"/>
    </source>
</evidence>
<keyword evidence="2" id="KW-0488">Methylation</keyword>
<reference evidence="6 7" key="1">
    <citation type="journal article" date="2024" name="G3 (Bethesda)">
        <title>Genome assembly of Hibiscus sabdariffa L. provides insights into metabolisms of medicinal natural products.</title>
        <authorList>
            <person name="Kim T."/>
        </authorList>
    </citation>
    <scope>NUCLEOTIDE SEQUENCE [LARGE SCALE GENOMIC DNA]</scope>
    <source>
        <strain evidence="6">TK-2024</strain>
        <tissue evidence="6">Old leaves</tissue>
    </source>
</reference>
<dbReference type="InterPro" id="IPR050057">
    <property type="entry name" value="Prokaryotic/Mito_RF"/>
</dbReference>
<dbReference type="InterPro" id="IPR000352">
    <property type="entry name" value="Pep_chain_release_fac_I"/>
</dbReference>
<comment type="similarity">
    <text evidence="1">Belongs to the prokaryotic/mitochondrial release factor family.</text>
</comment>
<dbReference type="EMBL" id="JBBPBM010000010">
    <property type="protein sequence ID" value="KAK8565611.1"/>
    <property type="molecule type" value="Genomic_DNA"/>
</dbReference>
<organism evidence="6 7">
    <name type="scientific">Hibiscus sabdariffa</name>
    <name type="common">roselle</name>
    <dbReference type="NCBI Taxonomy" id="183260"/>
    <lineage>
        <taxon>Eukaryota</taxon>
        <taxon>Viridiplantae</taxon>
        <taxon>Streptophyta</taxon>
        <taxon>Embryophyta</taxon>
        <taxon>Tracheophyta</taxon>
        <taxon>Spermatophyta</taxon>
        <taxon>Magnoliopsida</taxon>
        <taxon>eudicotyledons</taxon>
        <taxon>Gunneridae</taxon>
        <taxon>Pentapetalae</taxon>
        <taxon>rosids</taxon>
        <taxon>malvids</taxon>
        <taxon>Malvales</taxon>
        <taxon>Malvaceae</taxon>
        <taxon>Malvoideae</taxon>
        <taxon>Hibiscus</taxon>
    </lineage>
</organism>
<dbReference type="Gene3D" id="3.30.70.1660">
    <property type="match status" value="1"/>
</dbReference>
<gene>
    <name evidence="6" type="ORF">V6N12_059168</name>
</gene>
<evidence type="ECO:0000256" key="3">
    <source>
        <dbReference type="ARBA" id="ARBA00022917"/>
    </source>
</evidence>
<dbReference type="Proteomes" id="UP001472677">
    <property type="component" value="Unassembled WGS sequence"/>
</dbReference>
<dbReference type="PANTHER" id="PTHR43804:SF7">
    <property type="entry name" value="LD18447P"/>
    <property type="match status" value="1"/>
</dbReference>
<dbReference type="NCBIfam" id="NF001859">
    <property type="entry name" value="PRK00591.1"/>
    <property type="match status" value="1"/>
</dbReference>
<evidence type="ECO:0000313" key="7">
    <source>
        <dbReference type="Proteomes" id="UP001472677"/>
    </source>
</evidence>
<dbReference type="Gene3D" id="3.30.160.20">
    <property type="match status" value="1"/>
</dbReference>
<evidence type="ECO:0000256" key="2">
    <source>
        <dbReference type="ARBA" id="ARBA00022481"/>
    </source>
</evidence>
<dbReference type="Gene3D" id="6.10.140.1950">
    <property type="match status" value="1"/>
</dbReference>
<keyword evidence="3" id="KW-0648">Protein biosynthesis</keyword>
<feature type="coiled-coil region" evidence="4">
    <location>
        <begin position="92"/>
        <end position="156"/>
    </location>
</feature>
<evidence type="ECO:0000256" key="1">
    <source>
        <dbReference type="ARBA" id="ARBA00010835"/>
    </source>
</evidence>
<dbReference type="Pfam" id="PF00472">
    <property type="entry name" value="RF-1"/>
    <property type="match status" value="1"/>
</dbReference>
<dbReference type="NCBIfam" id="TIGR00019">
    <property type="entry name" value="prfA"/>
    <property type="match status" value="1"/>
</dbReference>
<dbReference type="InterPro" id="IPR045853">
    <property type="entry name" value="Pep_chain_release_fac_I_sf"/>
</dbReference>
<dbReference type="InterPro" id="IPR004373">
    <property type="entry name" value="RF-1"/>
</dbReference>
<dbReference type="SUPFAM" id="SSF75620">
    <property type="entry name" value="Release factor"/>
    <property type="match status" value="1"/>
</dbReference>
<feature type="domain" description="Peptide chain release factor" evidence="5">
    <location>
        <begin position="124"/>
        <end position="239"/>
    </location>
</feature>
<protein>
    <recommendedName>
        <fullName evidence="5">Peptide chain release factor domain-containing protein</fullName>
    </recommendedName>
</protein>
<evidence type="ECO:0000259" key="5">
    <source>
        <dbReference type="SMART" id="SM00937"/>
    </source>
</evidence>
<name>A0ABR2EUP8_9ROSI</name>
<accession>A0ABR2EUP8</accession>
<dbReference type="Pfam" id="PF03462">
    <property type="entry name" value="PCRF"/>
    <property type="match status" value="1"/>
</dbReference>
<comment type="caution">
    <text evidence="6">The sequence shown here is derived from an EMBL/GenBank/DDBJ whole genome shotgun (WGS) entry which is preliminary data.</text>
</comment>
<keyword evidence="4" id="KW-0175">Coiled coil</keyword>
<dbReference type="SMART" id="SM00937">
    <property type="entry name" value="PCRF"/>
    <property type="match status" value="1"/>
</dbReference>
<evidence type="ECO:0000313" key="6">
    <source>
        <dbReference type="EMBL" id="KAK8565611.1"/>
    </source>
</evidence>